<dbReference type="RefSeq" id="WP_109012791.1">
    <property type="nucleotide sequence ID" value="NZ_BDUD01000002.1"/>
</dbReference>
<protein>
    <submittedName>
        <fullName evidence="1">Uncharacterized protein</fullName>
    </submittedName>
</protein>
<comment type="caution">
    <text evidence="1">The sequence shown here is derived from an EMBL/GenBank/DDBJ whole genome shotgun (WGS) entry which is preliminary data.</text>
</comment>
<organism evidence="1 2">
    <name type="scientific">Nostoc commune NIES-4072</name>
    <dbReference type="NCBI Taxonomy" id="2005467"/>
    <lineage>
        <taxon>Bacteria</taxon>
        <taxon>Bacillati</taxon>
        <taxon>Cyanobacteriota</taxon>
        <taxon>Cyanophyceae</taxon>
        <taxon>Nostocales</taxon>
        <taxon>Nostocaceae</taxon>
        <taxon>Nostoc</taxon>
    </lineage>
</organism>
<dbReference type="EMBL" id="BDUD01000002">
    <property type="protein sequence ID" value="GBG22721.1"/>
    <property type="molecule type" value="Genomic_DNA"/>
</dbReference>
<proteinExistence type="predicted"/>
<dbReference type="AlphaFoldDB" id="A0A2R5G3U7"/>
<dbReference type="OrthoDB" id="514289at2"/>
<keyword evidence="2" id="KW-1185">Reference proteome</keyword>
<sequence>MTETKSTRVVRRGRIFPEIQWNEEQFARREAEREAFYQRCQPIFERVKSELIETHYNWFVAVEPDSGEYFVDKDLEVVSLQCRQQHPGKIHYTFRINESGACGTI</sequence>
<evidence type="ECO:0000313" key="2">
    <source>
        <dbReference type="Proteomes" id="UP000245124"/>
    </source>
</evidence>
<dbReference type="Proteomes" id="UP000245124">
    <property type="component" value="Unassembled WGS sequence"/>
</dbReference>
<reference evidence="1 2" key="1">
    <citation type="submission" date="2017-06" db="EMBL/GenBank/DDBJ databases">
        <title>Genome sequencing of cyanobaciteial culture collection at National Institute for Environmental Studies (NIES).</title>
        <authorList>
            <person name="Hirose Y."/>
            <person name="Shimura Y."/>
            <person name="Fujisawa T."/>
            <person name="Nakamura Y."/>
            <person name="Kawachi M."/>
        </authorList>
    </citation>
    <scope>NUCLEOTIDE SEQUENCE [LARGE SCALE GENOMIC DNA]</scope>
    <source>
        <strain evidence="1 2">NIES-4072</strain>
    </source>
</reference>
<evidence type="ECO:0000313" key="1">
    <source>
        <dbReference type="EMBL" id="GBG22721.1"/>
    </source>
</evidence>
<gene>
    <name evidence="1" type="ORF">NIES4072_64330</name>
</gene>
<name>A0A2R5G3U7_NOSCO</name>
<accession>A0A2R5G3U7</accession>